<name>A0A382UHT4_9ZZZZ</name>
<evidence type="ECO:0000313" key="1">
    <source>
        <dbReference type="EMBL" id="SVD33627.1"/>
    </source>
</evidence>
<proteinExistence type="predicted"/>
<reference evidence="1" key="1">
    <citation type="submission" date="2018-05" db="EMBL/GenBank/DDBJ databases">
        <authorList>
            <person name="Lanie J.A."/>
            <person name="Ng W.-L."/>
            <person name="Kazmierczak K.M."/>
            <person name="Andrzejewski T.M."/>
            <person name="Davidsen T.M."/>
            <person name="Wayne K.J."/>
            <person name="Tettelin H."/>
            <person name="Glass J.I."/>
            <person name="Rusch D."/>
            <person name="Podicherti R."/>
            <person name="Tsui H.-C.T."/>
            <person name="Winkler M.E."/>
        </authorList>
    </citation>
    <scope>NUCLEOTIDE SEQUENCE</scope>
</reference>
<feature type="non-terminal residue" evidence="1">
    <location>
        <position position="1"/>
    </location>
</feature>
<sequence>LLKKKEVHLFQQPFSSAFRRRKIILNKKKVRKGSVPKHTGNHDGPWR</sequence>
<accession>A0A382UHT4</accession>
<dbReference type="AlphaFoldDB" id="A0A382UHT4"/>
<gene>
    <name evidence="1" type="ORF">METZ01_LOCUS386481</name>
</gene>
<protein>
    <submittedName>
        <fullName evidence="1">Uncharacterized protein</fullName>
    </submittedName>
</protein>
<dbReference type="EMBL" id="UINC01144239">
    <property type="protein sequence ID" value="SVD33627.1"/>
    <property type="molecule type" value="Genomic_DNA"/>
</dbReference>
<organism evidence="1">
    <name type="scientific">marine metagenome</name>
    <dbReference type="NCBI Taxonomy" id="408172"/>
    <lineage>
        <taxon>unclassified sequences</taxon>
        <taxon>metagenomes</taxon>
        <taxon>ecological metagenomes</taxon>
    </lineage>
</organism>